<dbReference type="AlphaFoldDB" id="A0A068NQ60"/>
<protein>
    <submittedName>
        <fullName evidence="1">Uncharacterized protein</fullName>
    </submittedName>
</protein>
<dbReference type="STRING" id="661478.OP10G_2134"/>
<sequence>MEICSAEFEEMPRSKTSTEFLNLCYRMKSDASQLDAQKFEQALPGSGAAVTELQQGLAELIEGMPKNDKAKISDGQTKLDAFHDWFIANRDAVLALQPDKLGVGTGWQLS</sequence>
<name>A0A068NQ60_FIMGI</name>
<proteinExistence type="predicted"/>
<keyword evidence="2" id="KW-1185">Reference proteome</keyword>
<dbReference type="KEGG" id="fgi:OP10G_2134"/>
<evidence type="ECO:0000313" key="1">
    <source>
        <dbReference type="EMBL" id="AIE85502.1"/>
    </source>
</evidence>
<accession>A0A068NQ60</accession>
<gene>
    <name evidence="1" type="ORF">OP10G_2134</name>
</gene>
<evidence type="ECO:0000313" key="2">
    <source>
        <dbReference type="Proteomes" id="UP000027982"/>
    </source>
</evidence>
<reference evidence="1 2" key="1">
    <citation type="journal article" date="2014" name="PLoS ONE">
        <title>The first complete genome sequence of the class fimbriimonadia in the phylum armatimonadetes.</title>
        <authorList>
            <person name="Hu Z.Y."/>
            <person name="Wang Y.Z."/>
            <person name="Im W.T."/>
            <person name="Wang S.Y."/>
            <person name="Zhao G.P."/>
            <person name="Zheng H.J."/>
            <person name="Quan Z.X."/>
        </authorList>
    </citation>
    <scope>NUCLEOTIDE SEQUENCE [LARGE SCALE GENOMIC DNA]</scope>
    <source>
        <strain evidence="1">Gsoil 348</strain>
    </source>
</reference>
<dbReference type="EMBL" id="CP007139">
    <property type="protein sequence ID" value="AIE85502.1"/>
    <property type="molecule type" value="Genomic_DNA"/>
</dbReference>
<dbReference type="HOGENOM" id="CLU_2167229_0_0_0"/>
<organism evidence="1 2">
    <name type="scientific">Fimbriimonas ginsengisoli Gsoil 348</name>
    <dbReference type="NCBI Taxonomy" id="661478"/>
    <lineage>
        <taxon>Bacteria</taxon>
        <taxon>Bacillati</taxon>
        <taxon>Armatimonadota</taxon>
        <taxon>Fimbriimonadia</taxon>
        <taxon>Fimbriimonadales</taxon>
        <taxon>Fimbriimonadaceae</taxon>
        <taxon>Fimbriimonas</taxon>
    </lineage>
</organism>
<dbReference type="Proteomes" id="UP000027982">
    <property type="component" value="Chromosome"/>
</dbReference>